<dbReference type="PANTHER" id="PTHR23310:SF62">
    <property type="entry name" value="ACYL-COA BINDING PROTEIN 1, ISOFORM A"/>
    <property type="match status" value="1"/>
</dbReference>
<dbReference type="PROSITE" id="PS00880">
    <property type="entry name" value="ACB_1"/>
    <property type="match status" value="1"/>
</dbReference>
<feature type="domain" description="ACB" evidence="3">
    <location>
        <begin position="2"/>
        <end position="87"/>
    </location>
</feature>
<dbReference type="GO" id="GO:0000062">
    <property type="term" value="F:fatty-acyl-CoA binding"/>
    <property type="evidence" value="ECO:0007669"/>
    <property type="project" value="InterPro"/>
</dbReference>
<dbReference type="PANTHER" id="PTHR23310">
    <property type="entry name" value="ACYL-COA-BINDING PROTEIN, ACBP"/>
    <property type="match status" value="1"/>
</dbReference>
<gene>
    <name evidence="4" type="ORF">RDWZM_004090</name>
</gene>
<dbReference type="SMR" id="A0A9Q0MKJ3"/>
<sequence length="88" mass="9889">MTDSQFNKAAELVKNLKSRPTDQELLEVYALFKQATIGDCNTPKPGMFDLKGKAKWEAWNNMKGTSKEDATQKYIALANQLAQKYGCN</sequence>
<dbReference type="InterPro" id="IPR035984">
    <property type="entry name" value="Acyl-CoA-binding_sf"/>
</dbReference>
<dbReference type="PROSITE" id="PS51228">
    <property type="entry name" value="ACB_2"/>
    <property type="match status" value="1"/>
</dbReference>
<organism evidence="4 5">
    <name type="scientific">Blomia tropicalis</name>
    <name type="common">Mite</name>
    <dbReference type="NCBI Taxonomy" id="40697"/>
    <lineage>
        <taxon>Eukaryota</taxon>
        <taxon>Metazoa</taxon>
        <taxon>Ecdysozoa</taxon>
        <taxon>Arthropoda</taxon>
        <taxon>Chelicerata</taxon>
        <taxon>Arachnida</taxon>
        <taxon>Acari</taxon>
        <taxon>Acariformes</taxon>
        <taxon>Sarcoptiformes</taxon>
        <taxon>Astigmata</taxon>
        <taxon>Glycyphagoidea</taxon>
        <taxon>Echimyopodidae</taxon>
        <taxon>Blomia</taxon>
    </lineage>
</organism>
<dbReference type="OMA" id="WEGKKGM"/>
<evidence type="ECO:0000259" key="3">
    <source>
        <dbReference type="PROSITE" id="PS51228"/>
    </source>
</evidence>
<dbReference type="GO" id="GO:0006631">
    <property type="term" value="P:fatty acid metabolic process"/>
    <property type="evidence" value="ECO:0007669"/>
    <property type="project" value="TreeGrafter"/>
</dbReference>
<dbReference type="EMBL" id="JAPWDV010000001">
    <property type="protein sequence ID" value="KAJ6225545.1"/>
    <property type="molecule type" value="Genomic_DNA"/>
</dbReference>
<dbReference type="Gene3D" id="1.20.80.10">
    <property type="match status" value="1"/>
</dbReference>
<evidence type="ECO:0000313" key="4">
    <source>
        <dbReference type="EMBL" id="KAJ6225545.1"/>
    </source>
</evidence>
<dbReference type="FunFam" id="1.20.80.10:FF:000010">
    <property type="entry name" value="Acyl-CoA-binding domain-containing protein 5"/>
    <property type="match status" value="1"/>
</dbReference>
<dbReference type="GO" id="GO:0019915">
    <property type="term" value="P:lipid storage"/>
    <property type="evidence" value="ECO:0007669"/>
    <property type="project" value="UniProtKB-ARBA"/>
</dbReference>
<dbReference type="InterPro" id="IPR022408">
    <property type="entry name" value="Acyl-CoA-binding_prot_CS"/>
</dbReference>
<reference evidence="4" key="1">
    <citation type="submission" date="2022-12" db="EMBL/GenBank/DDBJ databases">
        <title>Genome assemblies of Blomia tropicalis.</title>
        <authorList>
            <person name="Cui Y."/>
        </authorList>
    </citation>
    <scope>NUCLEOTIDE SEQUENCE</scope>
    <source>
        <tissue evidence="4">Adult mites</tissue>
    </source>
</reference>
<comment type="similarity">
    <text evidence="1">Belongs to the ACBP family.</text>
</comment>
<evidence type="ECO:0000256" key="2">
    <source>
        <dbReference type="ARBA" id="ARBA00023121"/>
    </source>
</evidence>
<dbReference type="InterPro" id="IPR014352">
    <property type="entry name" value="FERM/acyl-CoA-bd_prot_sf"/>
</dbReference>
<accession>A0A9Q0MKJ3</accession>
<dbReference type="AlphaFoldDB" id="A0A9Q0MKJ3"/>
<comment type="caution">
    <text evidence="4">The sequence shown here is derived from an EMBL/GenBank/DDBJ whole genome shotgun (WGS) entry which is preliminary data.</text>
</comment>
<dbReference type="PRINTS" id="PR00689">
    <property type="entry name" value="ACOABINDINGP"/>
</dbReference>
<dbReference type="CDD" id="cd00435">
    <property type="entry name" value="ACBP"/>
    <property type="match status" value="1"/>
</dbReference>
<protein>
    <recommendedName>
        <fullName evidence="3">ACB domain-containing protein</fullName>
    </recommendedName>
</protein>
<dbReference type="Pfam" id="PF00887">
    <property type="entry name" value="ACBP"/>
    <property type="match status" value="1"/>
</dbReference>
<keyword evidence="5" id="KW-1185">Reference proteome</keyword>
<dbReference type="SUPFAM" id="SSF47027">
    <property type="entry name" value="Acyl-CoA binding protein"/>
    <property type="match status" value="1"/>
</dbReference>
<proteinExistence type="inferred from homology"/>
<dbReference type="InterPro" id="IPR000582">
    <property type="entry name" value="Acyl-CoA-binding_protein"/>
</dbReference>
<evidence type="ECO:0000256" key="1">
    <source>
        <dbReference type="ARBA" id="ARBA00005567"/>
    </source>
</evidence>
<name>A0A9Q0MKJ3_BLOTA</name>
<evidence type="ECO:0000313" key="5">
    <source>
        <dbReference type="Proteomes" id="UP001142055"/>
    </source>
</evidence>
<keyword evidence="2" id="KW-0446">Lipid-binding</keyword>
<dbReference type="Proteomes" id="UP001142055">
    <property type="component" value="Chromosome 1"/>
</dbReference>